<gene>
    <name evidence="2" type="ORF">K7432_010516</name>
</gene>
<dbReference type="PROSITE" id="PS50190">
    <property type="entry name" value="SEC7"/>
    <property type="match status" value="1"/>
</dbReference>
<dbReference type="Gene3D" id="1.10.1000.11">
    <property type="entry name" value="Arf Nucleotide-binding Site Opener,domain 2"/>
    <property type="match status" value="1"/>
</dbReference>
<sequence length="196" mass="22602">MEHFNFTGMKLEQAFRFFCSHLLLHGESQIIDRILYAFAERYWVCNRDRSIPDRDILYTIVYSVLLLNTDLHVAQNHHKISKNEFVKNTLATIKASLTIRRSRATEENENTSELSSLNSFHEYSDMEQASVYSLSSKTSFGEESLTEILKGSQDLYIVPFVSDMPSIELKRGYVLGNIFLSEAFAYSPTNFKSELT</sequence>
<organism evidence="2 3">
    <name type="scientific">Basidiobolus ranarum</name>
    <dbReference type="NCBI Taxonomy" id="34480"/>
    <lineage>
        <taxon>Eukaryota</taxon>
        <taxon>Fungi</taxon>
        <taxon>Fungi incertae sedis</taxon>
        <taxon>Zoopagomycota</taxon>
        <taxon>Entomophthoromycotina</taxon>
        <taxon>Basidiobolomycetes</taxon>
        <taxon>Basidiobolales</taxon>
        <taxon>Basidiobolaceae</taxon>
        <taxon>Basidiobolus</taxon>
    </lineage>
</organism>
<dbReference type="InterPro" id="IPR000904">
    <property type="entry name" value="Sec7_dom"/>
</dbReference>
<dbReference type="InterPro" id="IPR035999">
    <property type="entry name" value="Sec7_dom_sf"/>
</dbReference>
<evidence type="ECO:0000259" key="1">
    <source>
        <dbReference type="PROSITE" id="PS50190"/>
    </source>
</evidence>
<dbReference type="SUPFAM" id="SSF48425">
    <property type="entry name" value="Sec7 domain"/>
    <property type="match status" value="1"/>
</dbReference>
<evidence type="ECO:0000313" key="2">
    <source>
        <dbReference type="EMBL" id="KAK9763121.1"/>
    </source>
</evidence>
<keyword evidence="3" id="KW-1185">Reference proteome</keyword>
<dbReference type="Proteomes" id="UP001479436">
    <property type="component" value="Unassembled WGS sequence"/>
</dbReference>
<dbReference type="PANTHER" id="PTHR10663:SF375">
    <property type="entry name" value="LD29171P"/>
    <property type="match status" value="1"/>
</dbReference>
<dbReference type="Pfam" id="PF01369">
    <property type="entry name" value="Sec7"/>
    <property type="match status" value="1"/>
</dbReference>
<dbReference type="InterPro" id="IPR023394">
    <property type="entry name" value="Sec7_C_sf"/>
</dbReference>
<dbReference type="EMBL" id="JASJQH010000729">
    <property type="protein sequence ID" value="KAK9763121.1"/>
    <property type="molecule type" value="Genomic_DNA"/>
</dbReference>
<reference evidence="2 3" key="1">
    <citation type="submission" date="2023-04" db="EMBL/GenBank/DDBJ databases">
        <title>Genome of Basidiobolus ranarum AG-B5.</title>
        <authorList>
            <person name="Stajich J.E."/>
            <person name="Carter-House D."/>
            <person name="Gryganskyi A."/>
        </authorList>
    </citation>
    <scope>NUCLEOTIDE SEQUENCE [LARGE SCALE GENOMIC DNA]</scope>
    <source>
        <strain evidence="2 3">AG-B5</strain>
    </source>
</reference>
<protein>
    <recommendedName>
        <fullName evidence="1">SEC7 domain-containing protein</fullName>
    </recommendedName>
</protein>
<dbReference type="PANTHER" id="PTHR10663">
    <property type="entry name" value="GUANYL-NUCLEOTIDE EXCHANGE FACTOR"/>
    <property type="match status" value="1"/>
</dbReference>
<feature type="domain" description="SEC7" evidence="1">
    <location>
        <begin position="1"/>
        <end position="127"/>
    </location>
</feature>
<evidence type="ECO:0000313" key="3">
    <source>
        <dbReference type="Proteomes" id="UP001479436"/>
    </source>
</evidence>
<comment type="caution">
    <text evidence="2">The sequence shown here is derived from an EMBL/GenBank/DDBJ whole genome shotgun (WGS) entry which is preliminary data.</text>
</comment>
<proteinExistence type="predicted"/>
<accession>A0ABR2WNU7</accession>
<name>A0ABR2WNU7_9FUNG</name>
<dbReference type="SMART" id="SM00222">
    <property type="entry name" value="Sec7"/>
    <property type="match status" value="1"/>
</dbReference>